<feature type="domain" description="Rhodanese" evidence="9">
    <location>
        <begin position="402"/>
        <end position="517"/>
    </location>
</feature>
<protein>
    <recommendedName>
        <fullName evidence="2">protein-tyrosine-phosphatase</fullName>
        <ecNumber evidence="2">3.1.3.48</ecNumber>
    </recommendedName>
</protein>
<accession>W8ARU7</accession>
<dbReference type="GO" id="GO:0005737">
    <property type="term" value="C:cytoplasm"/>
    <property type="evidence" value="ECO:0007669"/>
    <property type="project" value="TreeGrafter"/>
</dbReference>
<dbReference type="PRINTS" id="PR00716">
    <property type="entry name" value="MPIPHPHTASE"/>
</dbReference>
<dbReference type="Pfam" id="PF00581">
    <property type="entry name" value="Rhodanese"/>
    <property type="match status" value="1"/>
</dbReference>
<dbReference type="EMBL" id="GAMC01015000">
    <property type="protein sequence ID" value="JAB91555.1"/>
    <property type="molecule type" value="mRNA"/>
</dbReference>
<dbReference type="GO" id="GO:0110032">
    <property type="term" value="P:positive regulation of G2/MI transition of meiotic cell cycle"/>
    <property type="evidence" value="ECO:0007669"/>
    <property type="project" value="TreeGrafter"/>
</dbReference>
<dbReference type="GO" id="GO:0051301">
    <property type="term" value="P:cell division"/>
    <property type="evidence" value="ECO:0007669"/>
    <property type="project" value="UniProtKB-KW"/>
</dbReference>
<comment type="catalytic activity">
    <reaction evidence="7">
        <text>O-phospho-L-tyrosyl-[protein] + H2O = L-tyrosyl-[protein] + phosphate</text>
        <dbReference type="Rhea" id="RHEA:10684"/>
        <dbReference type="Rhea" id="RHEA-COMP:10136"/>
        <dbReference type="Rhea" id="RHEA-COMP:20101"/>
        <dbReference type="ChEBI" id="CHEBI:15377"/>
        <dbReference type="ChEBI" id="CHEBI:43474"/>
        <dbReference type="ChEBI" id="CHEBI:46858"/>
        <dbReference type="ChEBI" id="CHEBI:61978"/>
        <dbReference type="EC" id="3.1.3.48"/>
    </reaction>
</comment>
<evidence type="ECO:0000256" key="4">
    <source>
        <dbReference type="ARBA" id="ARBA00022801"/>
    </source>
</evidence>
<keyword evidence="5" id="KW-0904">Protein phosphatase</keyword>
<dbReference type="GO" id="GO:0010971">
    <property type="term" value="P:positive regulation of G2/M transition of mitotic cell cycle"/>
    <property type="evidence" value="ECO:0007669"/>
    <property type="project" value="TreeGrafter"/>
</dbReference>
<dbReference type="FunFam" id="3.40.250.10:FF:000036">
    <property type="entry name" value="M-phase inducer phosphatase"/>
    <property type="match status" value="1"/>
</dbReference>
<dbReference type="PROSITE" id="PS50206">
    <property type="entry name" value="RHODANESE_3"/>
    <property type="match status" value="1"/>
</dbReference>
<dbReference type="InterPro" id="IPR001763">
    <property type="entry name" value="Rhodanese-like_dom"/>
</dbReference>
<dbReference type="AlphaFoldDB" id="W8ARU7"/>
<evidence type="ECO:0000256" key="5">
    <source>
        <dbReference type="ARBA" id="ARBA00022912"/>
    </source>
</evidence>
<organism evidence="10">
    <name type="scientific">Ceratitis capitata</name>
    <name type="common">Mediterranean fruit fly</name>
    <name type="synonym">Tephritis capitata</name>
    <dbReference type="NCBI Taxonomy" id="7213"/>
    <lineage>
        <taxon>Eukaryota</taxon>
        <taxon>Metazoa</taxon>
        <taxon>Ecdysozoa</taxon>
        <taxon>Arthropoda</taxon>
        <taxon>Hexapoda</taxon>
        <taxon>Insecta</taxon>
        <taxon>Pterygota</taxon>
        <taxon>Neoptera</taxon>
        <taxon>Endopterygota</taxon>
        <taxon>Diptera</taxon>
        <taxon>Brachycera</taxon>
        <taxon>Muscomorpha</taxon>
        <taxon>Tephritoidea</taxon>
        <taxon>Tephritidae</taxon>
        <taxon>Ceratitis</taxon>
        <taxon>Ceratitis</taxon>
    </lineage>
</organism>
<dbReference type="Gene3D" id="3.40.250.10">
    <property type="entry name" value="Rhodanese-like domain"/>
    <property type="match status" value="1"/>
</dbReference>
<dbReference type="GO" id="GO:0009794">
    <property type="term" value="P:regulation of mitotic cell cycle, embryonic"/>
    <property type="evidence" value="ECO:0007669"/>
    <property type="project" value="UniProtKB-ARBA"/>
</dbReference>
<feature type="region of interest" description="Disordered" evidence="8">
    <location>
        <begin position="92"/>
        <end position="148"/>
    </location>
</feature>
<proteinExistence type="evidence at transcript level"/>
<evidence type="ECO:0000256" key="8">
    <source>
        <dbReference type="SAM" id="MobiDB-lite"/>
    </source>
</evidence>
<dbReference type="GO" id="GO:0010256">
    <property type="term" value="P:endomembrane system organization"/>
    <property type="evidence" value="ECO:0007669"/>
    <property type="project" value="UniProtKB-ARBA"/>
</dbReference>
<sequence>MFWDTISEETNGDIGMEYSSCQMPQDLNTLAAAVSASSPSAGRQCHQLNALNRSLKDMAVDNGMSFYEDDENLHILRSNSVEMPRLLSPEGSPCRFQILPKQKSPDVHNNSDLQRPLRQSYTSRLQKLQHNSAQSSSTTARTQQTTSPRNLRIFHSLSSGSMCSSSMDDEYMDLFEMESFENSIMPANTAMPKVPSHLDSLFVGQIKNINSPAHRPLQQPNFMDEMRTPEMRRPPVRRCLSMTDNCLPSPRTPETVLKQVQEVAVSPYGLKLLTTERNNSNINYCFKRPDPPSMNNSPLQIKRYRIEAEKENLNDSLTALLPTLPAPQPKPSHPPPLRKCMSMNDAEIMSALARSEDKDEPVLIGDFSKPYVLPLMEGRHRDLKSISCETMARLLRGDFNDVVANYRIIDCRYPYEYEGGHIRGAQNLYTHEQILEEFKTQQKTEMDQCNAATDNRRNILIFHCEFSSERGPKLSRFLRSTDRERNTNCYPSLDYPEIYLLHNGYKEFFENHSELCDPIDYRPMLEPAYNSAYRHFRAKTKSWTGDNGLGGTTGRLKKSRSRLML</sequence>
<evidence type="ECO:0000256" key="3">
    <source>
        <dbReference type="ARBA" id="ARBA00022618"/>
    </source>
</evidence>
<dbReference type="OrthoDB" id="26523at2759"/>
<feature type="compositionally biased region" description="Low complexity" evidence="8">
    <location>
        <begin position="132"/>
        <end position="147"/>
    </location>
</feature>
<evidence type="ECO:0000256" key="6">
    <source>
        <dbReference type="ARBA" id="ARBA00023306"/>
    </source>
</evidence>
<evidence type="ECO:0000256" key="1">
    <source>
        <dbReference type="ARBA" id="ARBA00011065"/>
    </source>
</evidence>
<reference evidence="10" key="1">
    <citation type="submission" date="2013-07" db="EMBL/GenBank/DDBJ databases">
        <authorList>
            <person name="Geib S."/>
        </authorList>
    </citation>
    <scope>NUCLEOTIDE SEQUENCE</scope>
</reference>
<dbReference type="PANTHER" id="PTHR10828:SF76">
    <property type="entry name" value="M-PHASE INDUCER PHOSPHATASE"/>
    <property type="match status" value="1"/>
</dbReference>
<keyword evidence="4" id="KW-0378">Hydrolase</keyword>
<dbReference type="GO" id="GO:0032502">
    <property type="term" value="P:developmental process"/>
    <property type="evidence" value="ECO:0007669"/>
    <property type="project" value="UniProtKB-ARBA"/>
</dbReference>
<dbReference type="GO" id="GO:0004725">
    <property type="term" value="F:protein tyrosine phosphatase activity"/>
    <property type="evidence" value="ECO:0007669"/>
    <property type="project" value="UniProtKB-EC"/>
</dbReference>
<dbReference type="GO" id="GO:0000086">
    <property type="term" value="P:G2/M transition of mitotic cell cycle"/>
    <property type="evidence" value="ECO:0007669"/>
    <property type="project" value="TreeGrafter"/>
</dbReference>
<keyword evidence="3" id="KW-0132">Cell division</keyword>
<evidence type="ECO:0000313" key="10">
    <source>
        <dbReference type="EMBL" id="JAB91555.1"/>
    </source>
</evidence>
<dbReference type="SMART" id="SM00450">
    <property type="entry name" value="RHOD"/>
    <property type="match status" value="1"/>
</dbReference>
<dbReference type="CDD" id="cd01530">
    <property type="entry name" value="Cdc25"/>
    <property type="match status" value="1"/>
</dbReference>
<comment type="similarity">
    <text evidence="1">Belongs to the MPI phosphatase family.</text>
</comment>
<gene>
    <name evidence="10" type="primary">MPIP</name>
</gene>
<dbReference type="InterPro" id="IPR036873">
    <property type="entry name" value="Rhodanese-like_dom_sf"/>
</dbReference>
<keyword evidence="6" id="KW-0131">Cell cycle</keyword>
<evidence type="ECO:0000259" key="9">
    <source>
        <dbReference type="PROSITE" id="PS50206"/>
    </source>
</evidence>
<dbReference type="SUPFAM" id="SSF52821">
    <property type="entry name" value="Rhodanese/Cell cycle control phosphatase"/>
    <property type="match status" value="1"/>
</dbReference>
<reference evidence="10" key="2">
    <citation type="journal article" date="2014" name="BMC Genomics">
        <title>A genomic perspective to assessing quality of mass-reared SIT flies used in Mediterranean fruit fly (Ceratitis capitata) eradication in California.</title>
        <authorList>
            <person name="Calla B."/>
            <person name="Hall B."/>
            <person name="Hou S."/>
            <person name="Geib S.M."/>
        </authorList>
    </citation>
    <scope>NUCLEOTIDE SEQUENCE</scope>
</reference>
<dbReference type="InterPro" id="IPR000751">
    <property type="entry name" value="MPI_Phosphatase"/>
</dbReference>
<dbReference type="PANTHER" id="PTHR10828">
    <property type="entry name" value="M-PHASE INDUCER PHOSPHATASE DUAL SPECIFICITY PHOSPHATASE CDC25"/>
    <property type="match status" value="1"/>
</dbReference>
<dbReference type="EC" id="3.1.3.48" evidence="2"/>
<dbReference type="EMBL" id="GAMC01015001">
    <property type="protein sequence ID" value="JAB91554.1"/>
    <property type="molecule type" value="mRNA"/>
</dbReference>
<evidence type="ECO:0000256" key="7">
    <source>
        <dbReference type="ARBA" id="ARBA00051722"/>
    </source>
</evidence>
<feature type="compositionally biased region" description="Polar residues" evidence="8">
    <location>
        <begin position="107"/>
        <end position="131"/>
    </location>
</feature>
<dbReference type="GO" id="GO:0005634">
    <property type="term" value="C:nucleus"/>
    <property type="evidence" value="ECO:0007669"/>
    <property type="project" value="TreeGrafter"/>
</dbReference>
<name>W8ARU7_CERCA</name>
<evidence type="ECO:0000256" key="2">
    <source>
        <dbReference type="ARBA" id="ARBA00013064"/>
    </source>
</evidence>